<feature type="signal peptide" evidence="2">
    <location>
        <begin position="1"/>
        <end position="23"/>
    </location>
</feature>
<dbReference type="RefSeq" id="WP_068629162.1">
    <property type="nucleotide sequence ID" value="NZ_LSZQ01000026.1"/>
</dbReference>
<evidence type="ECO:0000256" key="2">
    <source>
        <dbReference type="SAM" id="SignalP"/>
    </source>
</evidence>
<evidence type="ECO:0000259" key="3">
    <source>
        <dbReference type="Pfam" id="PF08239"/>
    </source>
</evidence>
<reference evidence="5" key="1">
    <citation type="submission" date="2016-02" db="EMBL/GenBank/DDBJ databases">
        <authorList>
            <person name="Sanders J.G."/>
            <person name="Lin J.Y."/>
            <person name="Wertz J.T."/>
            <person name="Russell J.A."/>
            <person name="Moreau C.S."/>
            <person name="Powell S."/>
        </authorList>
    </citation>
    <scope>NUCLEOTIDE SEQUENCE [LARGE SCALE GENOMIC DNA]</scope>
    <source>
        <strain evidence="5">CAG34</strain>
    </source>
</reference>
<organism evidence="4 5">
    <name type="scientific">Cephaloticoccus primus</name>
    <dbReference type="NCBI Taxonomy" id="1548207"/>
    <lineage>
        <taxon>Bacteria</taxon>
        <taxon>Pseudomonadati</taxon>
        <taxon>Verrucomicrobiota</taxon>
        <taxon>Opitutia</taxon>
        <taxon>Opitutales</taxon>
        <taxon>Opitutaceae</taxon>
        <taxon>Cephaloticoccus</taxon>
    </lineage>
</organism>
<gene>
    <name evidence="4" type="ORF">AXK11_03130</name>
</gene>
<feature type="chain" id="PRO_5007489481" description="SH3b domain-containing protein" evidence="2">
    <location>
        <begin position="24"/>
        <end position="352"/>
    </location>
</feature>
<keyword evidence="2" id="KW-0732">Signal</keyword>
<keyword evidence="5" id="KW-1185">Reference proteome</keyword>
<evidence type="ECO:0000313" key="4">
    <source>
        <dbReference type="EMBL" id="KXU36970.1"/>
    </source>
</evidence>
<dbReference type="OrthoDB" id="191488at2"/>
<accession>A0A139SR63</accession>
<name>A0A139SR63_9BACT</name>
<feature type="domain" description="SH3b" evidence="3">
    <location>
        <begin position="92"/>
        <end position="138"/>
    </location>
</feature>
<feature type="compositionally biased region" description="Low complexity" evidence="1">
    <location>
        <begin position="215"/>
        <end position="225"/>
    </location>
</feature>
<dbReference type="Proteomes" id="UP000070058">
    <property type="component" value="Unassembled WGS sequence"/>
</dbReference>
<feature type="region of interest" description="Disordered" evidence="1">
    <location>
        <begin position="215"/>
        <end position="272"/>
    </location>
</feature>
<dbReference type="InterPro" id="IPR003646">
    <property type="entry name" value="SH3-like_bac-type"/>
</dbReference>
<sequence length="352" mass="37165">MKPALTRFLALALALGLASAATAASTPAHVAPDSAAPVLRMLPEGTEPQPAPPEVANATPDDWRAISIEGPFVLYVRNGDLDKALQIKPGSALYQKPDLSSPVLAAAEEGDLVTITGLQGRWTQIELNKTLVAYISAKGATARRSPTAQTTPDAAKITEPAESVKPTSKTVAESEPEPASEVGTSFETAKAQPAATLTPALPLGEAEPPAPVADVAANAVGPNPATTEPAVSATLDPEPSPAPSTDKAPAPSAQARSSVAPQATPSAETRYRAPMEIRGRLVSAQRRFGPRRPYDWQLEAKGQRIAYLDFSHMRGTDQLDRYARREVVIIGLLDPLPDGKNYVMRVESLRLQ</sequence>
<evidence type="ECO:0000256" key="1">
    <source>
        <dbReference type="SAM" id="MobiDB-lite"/>
    </source>
</evidence>
<evidence type="ECO:0000313" key="5">
    <source>
        <dbReference type="Proteomes" id="UP000070058"/>
    </source>
</evidence>
<dbReference type="Pfam" id="PF08239">
    <property type="entry name" value="SH3_3"/>
    <property type="match status" value="1"/>
</dbReference>
<feature type="region of interest" description="Disordered" evidence="1">
    <location>
        <begin position="139"/>
        <end position="191"/>
    </location>
</feature>
<feature type="compositionally biased region" description="Polar residues" evidence="1">
    <location>
        <begin position="254"/>
        <end position="267"/>
    </location>
</feature>
<dbReference type="AlphaFoldDB" id="A0A139SR63"/>
<protein>
    <recommendedName>
        <fullName evidence="3">SH3b domain-containing protein</fullName>
    </recommendedName>
</protein>
<dbReference type="EMBL" id="LSZQ01000026">
    <property type="protein sequence ID" value="KXU36970.1"/>
    <property type="molecule type" value="Genomic_DNA"/>
</dbReference>
<proteinExistence type="predicted"/>
<dbReference type="Gene3D" id="2.30.30.40">
    <property type="entry name" value="SH3 Domains"/>
    <property type="match status" value="1"/>
</dbReference>
<comment type="caution">
    <text evidence="4">The sequence shown here is derived from an EMBL/GenBank/DDBJ whole genome shotgun (WGS) entry which is preliminary data.</text>
</comment>